<dbReference type="Gene3D" id="3.90.226.10">
    <property type="entry name" value="2-enoyl-CoA Hydratase, Chain A, domain 1"/>
    <property type="match status" value="1"/>
</dbReference>
<dbReference type="PROSITE" id="PS00166">
    <property type="entry name" value="ENOYL_COA_HYDRATASE"/>
    <property type="match status" value="1"/>
</dbReference>
<dbReference type="PANTHER" id="PTHR11941:SF54">
    <property type="entry name" value="ENOYL-COA HYDRATASE, MITOCHONDRIAL"/>
    <property type="match status" value="1"/>
</dbReference>
<name>A0A521BVL6_SACCC</name>
<dbReference type="RefSeq" id="WP_142532433.1">
    <property type="nucleotide sequence ID" value="NZ_FXTB01000002.1"/>
</dbReference>
<evidence type="ECO:0000256" key="3">
    <source>
        <dbReference type="RuleBase" id="RU003707"/>
    </source>
</evidence>
<dbReference type="Pfam" id="PF00378">
    <property type="entry name" value="ECH_1"/>
    <property type="match status" value="1"/>
</dbReference>
<evidence type="ECO:0000256" key="2">
    <source>
        <dbReference type="ARBA" id="ARBA00023239"/>
    </source>
</evidence>
<accession>A0A521BVL6</accession>
<evidence type="ECO:0000256" key="1">
    <source>
        <dbReference type="ARBA" id="ARBA00005254"/>
    </source>
</evidence>
<reference evidence="4 5" key="1">
    <citation type="submission" date="2017-05" db="EMBL/GenBank/DDBJ databases">
        <authorList>
            <person name="Varghese N."/>
            <person name="Submissions S."/>
        </authorList>
    </citation>
    <scope>NUCLEOTIDE SEQUENCE [LARGE SCALE GENOMIC DNA]</scope>
    <source>
        <strain evidence="4 5">DSM 27040</strain>
    </source>
</reference>
<proteinExistence type="inferred from homology"/>
<dbReference type="InterPro" id="IPR001753">
    <property type="entry name" value="Enoyl-CoA_hydra/iso"/>
</dbReference>
<comment type="similarity">
    <text evidence="1 3">Belongs to the enoyl-CoA hydratase/isomerase family.</text>
</comment>
<protein>
    <submittedName>
        <fullName evidence="4">Enoyl-CoA hydratase</fullName>
    </submittedName>
</protein>
<dbReference type="OrthoDB" id="9775794at2"/>
<dbReference type="SUPFAM" id="SSF52096">
    <property type="entry name" value="ClpP/crotonase"/>
    <property type="match status" value="1"/>
</dbReference>
<dbReference type="FunFam" id="3.90.226.10:FF:000009">
    <property type="entry name" value="Carnitinyl-CoA dehydratase"/>
    <property type="match status" value="1"/>
</dbReference>
<dbReference type="GO" id="GO:0006635">
    <property type="term" value="P:fatty acid beta-oxidation"/>
    <property type="evidence" value="ECO:0007669"/>
    <property type="project" value="TreeGrafter"/>
</dbReference>
<gene>
    <name evidence="4" type="ORF">SAMN06265379_102117</name>
</gene>
<evidence type="ECO:0000313" key="4">
    <source>
        <dbReference type="EMBL" id="SMO51135.1"/>
    </source>
</evidence>
<sequence>MQHLTYFENNSTAIITFSRSHALNALNSEVFAELNALLNKIEKSDHIRVVVLTGKGKAFIAGADIAEMKGKTEKEAKEFSKTGQDTFRRIENMTIPFIGAINGFALGGGLETALACDFLVASDKAKFSAPEVNLGLIPGFAGTQRLVRAIGANNARFYLFTAHMFDAYDAQRMGLVQQIVPDDELMNETMKIADLIATKGPSACKALKGVVQEGLHHGIDAGIKKENTVFGSLFNTEAKEGMLAFLEKRQAKW</sequence>
<dbReference type="PANTHER" id="PTHR11941">
    <property type="entry name" value="ENOYL-COA HYDRATASE-RELATED"/>
    <property type="match status" value="1"/>
</dbReference>
<dbReference type="CDD" id="cd06558">
    <property type="entry name" value="crotonase-like"/>
    <property type="match status" value="1"/>
</dbReference>
<dbReference type="AlphaFoldDB" id="A0A521BVL6"/>
<keyword evidence="5" id="KW-1185">Reference proteome</keyword>
<dbReference type="InterPro" id="IPR018376">
    <property type="entry name" value="Enoyl-CoA_hyd/isom_CS"/>
</dbReference>
<keyword evidence="2" id="KW-0456">Lyase</keyword>
<dbReference type="EMBL" id="FXTB01000002">
    <property type="protein sequence ID" value="SMO51135.1"/>
    <property type="molecule type" value="Genomic_DNA"/>
</dbReference>
<dbReference type="InterPro" id="IPR029045">
    <property type="entry name" value="ClpP/crotonase-like_dom_sf"/>
</dbReference>
<organism evidence="4 5">
    <name type="scientific">Saccharicrinis carchari</name>
    <dbReference type="NCBI Taxonomy" id="1168039"/>
    <lineage>
        <taxon>Bacteria</taxon>
        <taxon>Pseudomonadati</taxon>
        <taxon>Bacteroidota</taxon>
        <taxon>Bacteroidia</taxon>
        <taxon>Marinilabiliales</taxon>
        <taxon>Marinilabiliaceae</taxon>
        <taxon>Saccharicrinis</taxon>
    </lineage>
</organism>
<dbReference type="GO" id="GO:0016829">
    <property type="term" value="F:lyase activity"/>
    <property type="evidence" value="ECO:0007669"/>
    <property type="project" value="UniProtKB-KW"/>
</dbReference>
<dbReference type="Proteomes" id="UP000319040">
    <property type="component" value="Unassembled WGS sequence"/>
</dbReference>
<evidence type="ECO:0000313" key="5">
    <source>
        <dbReference type="Proteomes" id="UP000319040"/>
    </source>
</evidence>